<reference evidence="2" key="1">
    <citation type="journal article" date="2012" name="Nat. Biotechnol.">
        <title>Reference genome sequence of the model plant Setaria.</title>
        <authorList>
            <person name="Bennetzen J.L."/>
            <person name="Schmutz J."/>
            <person name="Wang H."/>
            <person name="Percifield R."/>
            <person name="Hawkins J."/>
            <person name="Pontaroli A.C."/>
            <person name="Estep M."/>
            <person name="Feng L."/>
            <person name="Vaughn J.N."/>
            <person name="Grimwood J."/>
            <person name="Jenkins J."/>
            <person name="Barry K."/>
            <person name="Lindquist E."/>
            <person name="Hellsten U."/>
            <person name="Deshpande S."/>
            <person name="Wang X."/>
            <person name="Wu X."/>
            <person name="Mitros T."/>
            <person name="Triplett J."/>
            <person name="Yang X."/>
            <person name="Ye C.Y."/>
            <person name="Mauro-Herrera M."/>
            <person name="Wang L."/>
            <person name="Li P."/>
            <person name="Sharma M."/>
            <person name="Sharma R."/>
            <person name="Ronald P.C."/>
            <person name="Panaud O."/>
            <person name="Kellogg E.A."/>
            <person name="Brutnell T.P."/>
            <person name="Doust A.N."/>
            <person name="Tuskan G.A."/>
            <person name="Rokhsar D."/>
            <person name="Devos K.M."/>
        </authorList>
    </citation>
    <scope>NUCLEOTIDE SEQUENCE [LARGE SCALE GENOMIC DNA]</scope>
    <source>
        <strain evidence="2">cv. Yugu1</strain>
    </source>
</reference>
<protein>
    <submittedName>
        <fullName evidence="1">Uncharacterized protein</fullName>
    </submittedName>
</protein>
<name>K3ZK06_SETIT</name>
<dbReference type="InParanoid" id="K3ZK06"/>
<keyword evidence="2" id="KW-1185">Reference proteome</keyword>
<sequence>MEWAEGQSDRCVDIIHLNHKSHHPKKFYSVNREYSSGSKRNFEQNHRSRCTNAKLIYSGSDRNTNPVLVTPIRSRFNESFPVPFLVVFKQLQRWGNLNFLSSIAHRLFFDWNRLVSLSEQAYLSKGIGFFLHRDREPFSEEPLLVDPDPYPSSVDLEYSPGLESWNGLFLLGFAHCRRRGSR</sequence>
<proteinExistence type="predicted"/>
<dbReference type="Proteomes" id="UP000004995">
    <property type="component" value="Unassembled WGS sequence"/>
</dbReference>
<evidence type="ECO:0000313" key="1">
    <source>
        <dbReference type="EnsemblPlants" id="KQK93990"/>
    </source>
</evidence>
<dbReference type="AlphaFoldDB" id="K3ZK06"/>
<dbReference type="HOGENOM" id="CLU_1484443_0_0_1"/>
<accession>K3ZK06</accession>
<dbReference type="EnsemblPlants" id="KQK93990">
    <property type="protein sequence ID" value="KQK93990"/>
    <property type="gene ID" value="SETIT_026911mg"/>
</dbReference>
<organism evidence="1 2">
    <name type="scientific">Setaria italica</name>
    <name type="common">Foxtail millet</name>
    <name type="synonym">Panicum italicum</name>
    <dbReference type="NCBI Taxonomy" id="4555"/>
    <lineage>
        <taxon>Eukaryota</taxon>
        <taxon>Viridiplantae</taxon>
        <taxon>Streptophyta</taxon>
        <taxon>Embryophyta</taxon>
        <taxon>Tracheophyta</taxon>
        <taxon>Spermatophyta</taxon>
        <taxon>Magnoliopsida</taxon>
        <taxon>Liliopsida</taxon>
        <taxon>Poales</taxon>
        <taxon>Poaceae</taxon>
        <taxon>PACMAD clade</taxon>
        <taxon>Panicoideae</taxon>
        <taxon>Panicodae</taxon>
        <taxon>Paniceae</taxon>
        <taxon>Cenchrinae</taxon>
        <taxon>Setaria</taxon>
    </lineage>
</organism>
<reference evidence="1" key="2">
    <citation type="submission" date="2018-08" db="UniProtKB">
        <authorList>
            <consortium name="EnsemblPlants"/>
        </authorList>
    </citation>
    <scope>IDENTIFICATION</scope>
    <source>
        <strain evidence="1">Yugu1</strain>
    </source>
</reference>
<dbReference type="Gramene" id="KQK93990">
    <property type="protein sequence ID" value="KQK93990"/>
    <property type="gene ID" value="SETIT_026911mg"/>
</dbReference>
<evidence type="ECO:0000313" key="2">
    <source>
        <dbReference type="Proteomes" id="UP000004995"/>
    </source>
</evidence>
<dbReference type="EMBL" id="AGNK02004732">
    <property type="status" value="NOT_ANNOTATED_CDS"/>
    <property type="molecule type" value="Genomic_DNA"/>
</dbReference>